<feature type="binding site" evidence="10">
    <location>
        <begin position="79"/>
        <end position="80"/>
    </location>
    <ligand>
        <name>substrate</name>
    </ligand>
</feature>
<feature type="binding site" evidence="10">
    <location>
        <position position="9"/>
    </location>
    <ligand>
        <name>Mn(2+)</name>
        <dbReference type="ChEBI" id="CHEBI:29035"/>
        <label>1</label>
    </ligand>
</feature>
<dbReference type="GO" id="GO:0019897">
    <property type="term" value="C:extrinsic component of plasma membrane"/>
    <property type="evidence" value="ECO:0007669"/>
    <property type="project" value="UniProtKB-UniRule"/>
</dbReference>
<feature type="binding site" evidence="10">
    <location>
        <position position="40"/>
    </location>
    <ligand>
        <name>Mn(2+)</name>
        <dbReference type="ChEBI" id="CHEBI:29035"/>
        <label>2</label>
    </ligand>
</feature>
<dbReference type="PANTHER" id="PTHR34990">
    <property type="entry name" value="UDP-2,3-DIACYLGLUCOSAMINE HYDROLASE-RELATED"/>
    <property type="match status" value="1"/>
</dbReference>
<keyword evidence="5 10" id="KW-0479">Metal-binding</keyword>
<dbReference type="Pfam" id="PF00149">
    <property type="entry name" value="Metallophos"/>
    <property type="match status" value="1"/>
</dbReference>
<organism evidence="12 13">
    <name type="scientific">Niveibacterium umoris</name>
    <dbReference type="NCBI Taxonomy" id="1193620"/>
    <lineage>
        <taxon>Bacteria</taxon>
        <taxon>Pseudomonadati</taxon>
        <taxon>Pseudomonadota</taxon>
        <taxon>Betaproteobacteria</taxon>
        <taxon>Rhodocyclales</taxon>
        <taxon>Rhodocyclaceae</taxon>
        <taxon>Niveibacterium</taxon>
    </lineage>
</organism>
<comment type="similarity">
    <text evidence="10">Belongs to the LpxH family.</text>
</comment>
<feature type="binding site" evidence="10">
    <location>
        <position position="197"/>
    </location>
    <ligand>
        <name>Mn(2+)</name>
        <dbReference type="ChEBI" id="CHEBI:29035"/>
        <label>1</label>
    </ligand>
</feature>
<keyword evidence="13" id="KW-1185">Reference proteome</keyword>
<feature type="binding site" evidence="10">
    <location>
        <position position="122"/>
    </location>
    <ligand>
        <name>substrate</name>
    </ligand>
</feature>
<evidence type="ECO:0000256" key="4">
    <source>
        <dbReference type="ARBA" id="ARBA00022556"/>
    </source>
</evidence>
<evidence type="ECO:0000256" key="10">
    <source>
        <dbReference type="HAMAP-Rule" id="MF_00575"/>
    </source>
</evidence>
<evidence type="ECO:0000256" key="7">
    <source>
        <dbReference type="ARBA" id="ARBA00023098"/>
    </source>
</evidence>
<keyword evidence="6 10" id="KW-0378">Hydrolase</keyword>
<feature type="binding site" evidence="10">
    <location>
        <position position="160"/>
    </location>
    <ligand>
        <name>substrate</name>
    </ligand>
</feature>
<comment type="catalytic activity">
    <reaction evidence="10">
        <text>UDP-2-N,3-O-bis[(3R)-3-hydroxytetradecanoyl]-alpha-D-glucosamine + H2O = 2-N,3-O-bis[(3R)-3-hydroxytetradecanoyl]-alpha-D-glucosaminyl 1-phosphate + UMP + 2 H(+)</text>
        <dbReference type="Rhea" id="RHEA:25213"/>
        <dbReference type="ChEBI" id="CHEBI:15377"/>
        <dbReference type="ChEBI" id="CHEBI:15378"/>
        <dbReference type="ChEBI" id="CHEBI:57865"/>
        <dbReference type="ChEBI" id="CHEBI:57957"/>
        <dbReference type="ChEBI" id="CHEBI:78847"/>
        <dbReference type="EC" id="3.6.1.54"/>
    </reaction>
</comment>
<gene>
    <name evidence="10" type="primary">lpxH</name>
    <name evidence="12" type="ORF">GGR36_001409</name>
</gene>
<keyword evidence="1 10" id="KW-1003">Cell membrane</keyword>
<feature type="binding site" evidence="10">
    <location>
        <position position="40"/>
    </location>
    <ligand>
        <name>Mn(2+)</name>
        <dbReference type="ChEBI" id="CHEBI:29035"/>
        <label>1</label>
    </ligand>
</feature>
<comment type="caution">
    <text evidence="12">The sequence shown here is derived from an EMBL/GenBank/DDBJ whole genome shotgun (WGS) entry which is preliminary data.</text>
</comment>
<evidence type="ECO:0000256" key="6">
    <source>
        <dbReference type="ARBA" id="ARBA00022801"/>
    </source>
</evidence>
<evidence type="ECO:0000256" key="8">
    <source>
        <dbReference type="ARBA" id="ARBA00023136"/>
    </source>
</evidence>
<comment type="cofactor">
    <cofactor evidence="10">
        <name>Mn(2+)</name>
        <dbReference type="ChEBI" id="CHEBI:29035"/>
    </cofactor>
    <text evidence="10">Binds 2 Mn(2+) ions per subunit in a binuclear metal center.</text>
</comment>
<keyword evidence="3 10" id="KW-0997">Cell inner membrane</keyword>
<feature type="binding site" evidence="10">
    <location>
        <position position="164"/>
    </location>
    <ligand>
        <name>substrate</name>
    </ligand>
</feature>
<evidence type="ECO:0000259" key="11">
    <source>
        <dbReference type="Pfam" id="PF00149"/>
    </source>
</evidence>
<dbReference type="GO" id="GO:0005737">
    <property type="term" value="C:cytoplasm"/>
    <property type="evidence" value="ECO:0007669"/>
    <property type="project" value="InterPro"/>
</dbReference>
<protein>
    <recommendedName>
        <fullName evidence="10">UDP-2,3-diacylglucosamine hydrolase</fullName>
        <ecNumber evidence="10">3.6.1.54</ecNumber>
    </recommendedName>
    <alternativeName>
        <fullName evidence="10">UDP-2,3-diacylglucosamine diphosphatase</fullName>
    </alternativeName>
</protein>
<sequence length="239" mass="26533">MIHFISDLHLTPKRPEIGAAFARYLNGPARGIDALYVLGDLFDAWPGDDALAEPAAQAVANGLAALAASGTRIYLLHGNRDFLIDKAFAQRASATLIDEPYAITLGTEPCTLMHGDALCTDDVAYQRFRTMVRNPDWRSAFLAKPLAERLAIAADVRMQSEQAKQEKSAEIMDVNPEAVAESFRANGYATLIHGHTHRPARHTHLVDGRECTRWVLHDWREHAEWLEWSDTSGLAFGRC</sequence>
<comment type="pathway">
    <text evidence="10">Glycolipid biosynthesis; lipid IV(A) biosynthesis; lipid IV(A) from (3R)-3-hydroxytetradecanoyl-[acyl-carrier-protein] and UDP-N-acetyl-alpha-D-glucosamine: step 4/6.</text>
</comment>
<dbReference type="InterPro" id="IPR004843">
    <property type="entry name" value="Calcineurin-like_PHP"/>
</dbReference>
<dbReference type="EC" id="3.6.1.54" evidence="10"/>
<dbReference type="RefSeq" id="WP_183633546.1">
    <property type="nucleotide sequence ID" value="NZ_BAABLE010000011.1"/>
</dbReference>
<dbReference type="Proteomes" id="UP000561045">
    <property type="component" value="Unassembled WGS sequence"/>
</dbReference>
<keyword evidence="9 10" id="KW-0464">Manganese</keyword>
<keyword evidence="8 10" id="KW-0472">Membrane</keyword>
<dbReference type="InterPro" id="IPR043461">
    <property type="entry name" value="LpxH-like"/>
</dbReference>
<dbReference type="HAMAP" id="MF_00575">
    <property type="entry name" value="LpxH"/>
    <property type="match status" value="1"/>
</dbReference>
<evidence type="ECO:0000256" key="1">
    <source>
        <dbReference type="ARBA" id="ARBA00022475"/>
    </source>
</evidence>
<dbReference type="AlphaFoldDB" id="A0A840BEZ5"/>
<dbReference type="NCBIfam" id="TIGR01854">
    <property type="entry name" value="lipid_A_lpxH"/>
    <property type="match status" value="1"/>
</dbReference>
<dbReference type="Gene3D" id="3.60.21.10">
    <property type="match status" value="1"/>
</dbReference>
<reference evidence="12 13" key="1">
    <citation type="submission" date="2020-08" db="EMBL/GenBank/DDBJ databases">
        <title>Genomic Encyclopedia of Type Strains, Phase IV (KMG-IV): sequencing the most valuable type-strain genomes for metagenomic binning, comparative biology and taxonomic classification.</title>
        <authorList>
            <person name="Goeker M."/>
        </authorList>
    </citation>
    <scope>NUCLEOTIDE SEQUENCE [LARGE SCALE GENOMIC DNA]</scope>
    <source>
        <strain evidence="12 13">DSM 106739</strain>
    </source>
</reference>
<accession>A0A840BEZ5</accession>
<feature type="binding site" evidence="10">
    <location>
        <position position="114"/>
    </location>
    <ligand>
        <name>Mn(2+)</name>
        <dbReference type="ChEBI" id="CHEBI:29035"/>
        <label>2</label>
    </ligand>
</feature>
<evidence type="ECO:0000256" key="3">
    <source>
        <dbReference type="ARBA" id="ARBA00022519"/>
    </source>
</evidence>
<dbReference type="SUPFAM" id="SSF56300">
    <property type="entry name" value="Metallo-dependent phosphatases"/>
    <property type="match status" value="1"/>
</dbReference>
<dbReference type="NCBIfam" id="NF003743">
    <property type="entry name" value="PRK05340.1"/>
    <property type="match status" value="1"/>
</dbReference>
<dbReference type="GO" id="GO:0008758">
    <property type="term" value="F:UDP-2,3-diacylglucosamine hydrolase activity"/>
    <property type="evidence" value="ECO:0007669"/>
    <property type="project" value="UniProtKB-UniRule"/>
</dbReference>
<comment type="function">
    <text evidence="10">Hydrolyzes the pyrophosphate bond of UDP-2,3-diacylglucosamine to yield 2,3-diacylglucosamine 1-phosphate (lipid X) and UMP by catalyzing the attack of water at the alpha-P atom. Involved in the biosynthesis of lipid A, a phosphorylated glycolipid that anchors the lipopolysaccharide to the outer membrane of the cell.</text>
</comment>
<dbReference type="InterPro" id="IPR029052">
    <property type="entry name" value="Metallo-depent_PP-like"/>
</dbReference>
<feature type="binding site" evidence="10">
    <location>
        <position position="195"/>
    </location>
    <ligand>
        <name>substrate</name>
    </ligand>
</feature>
<feature type="binding site" evidence="10">
    <location>
        <position position="167"/>
    </location>
    <ligand>
        <name>substrate</name>
    </ligand>
</feature>
<proteinExistence type="inferred from homology"/>
<dbReference type="PANTHER" id="PTHR34990:SF1">
    <property type="entry name" value="UDP-2,3-DIACYLGLUCOSAMINE HYDROLASE"/>
    <property type="match status" value="1"/>
</dbReference>
<name>A0A840BEZ5_9RHOO</name>
<feature type="domain" description="Calcineurin-like phosphoesterase" evidence="11">
    <location>
        <begin position="2"/>
        <end position="199"/>
    </location>
</feature>
<evidence type="ECO:0000256" key="9">
    <source>
        <dbReference type="ARBA" id="ARBA00023211"/>
    </source>
</evidence>
<evidence type="ECO:0000256" key="5">
    <source>
        <dbReference type="ARBA" id="ARBA00022723"/>
    </source>
</evidence>
<comment type="subcellular location">
    <subcellularLocation>
        <location evidence="10">Cell inner membrane</location>
        <topology evidence="10">Peripheral membrane protein</topology>
        <orientation evidence="10">Cytoplasmic side</orientation>
    </subcellularLocation>
</comment>
<dbReference type="GO" id="GO:0009245">
    <property type="term" value="P:lipid A biosynthetic process"/>
    <property type="evidence" value="ECO:0007669"/>
    <property type="project" value="UniProtKB-UniRule"/>
</dbReference>
<dbReference type="EMBL" id="JACIET010000001">
    <property type="protein sequence ID" value="MBB4012101.1"/>
    <property type="molecule type" value="Genomic_DNA"/>
</dbReference>
<feature type="binding site" evidence="10">
    <location>
        <position position="79"/>
    </location>
    <ligand>
        <name>Mn(2+)</name>
        <dbReference type="ChEBI" id="CHEBI:29035"/>
        <label>2</label>
    </ligand>
</feature>
<dbReference type="CDD" id="cd07398">
    <property type="entry name" value="MPP_YbbF-LpxH"/>
    <property type="match status" value="1"/>
</dbReference>
<feature type="binding site" evidence="10">
    <location>
        <position position="7"/>
    </location>
    <ligand>
        <name>Mn(2+)</name>
        <dbReference type="ChEBI" id="CHEBI:29035"/>
        <label>1</label>
    </ligand>
</feature>
<feature type="binding site" evidence="10">
    <location>
        <position position="195"/>
    </location>
    <ligand>
        <name>Mn(2+)</name>
        <dbReference type="ChEBI" id="CHEBI:29035"/>
        <label>2</label>
    </ligand>
</feature>
<keyword evidence="4 10" id="KW-0441">Lipid A biosynthesis</keyword>
<evidence type="ECO:0000313" key="13">
    <source>
        <dbReference type="Proteomes" id="UP000561045"/>
    </source>
</evidence>
<dbReference type="UniPathway" id="UPA00359">
    <property type="reaction ID" value="UER00480"/>
</dbReference>
<keyword evidence="7 10" id="KW-0443">Lipid metabolism</keyword>
<dbReference type="InterPro" id="IPR010138">
    <property type="entry name" value="UDP-diacylglucosamine_Hdrlase"/>
</dbReference>
<evidence type="ECO:0000313" key="12">
    <source>
        <dbReference type="EMBL" id="MBB4012101.1"/>
    </source>
</evidence>
<dbReference type="GO" id="GO:0030145">
    <property type="term" value="F:manganese ion binding"/>
    <property type="evidence" value="ECO:0007669"/>
    <property type="project" value="UniProtKB-UniRule"/>
</dbReference>
<evidence type="ECO:0000256" key="2">
    <source>
        <dbReference type="ARBA" id="ARBA00022516"/>
    </source>
</evidence>
<keyword evidence="2 10" id="KW-0444">Lipid biosynthesis</keyword>